<dbReference type="GeneID" id="25281319"/>
<feature type="compositionally biased region" description="Polar residues" evidence="1">
    <location>
        <begin position="217"/>
        <end position="226"/>
    </location>
</feature>
<feature type="region of interest" description="Disordered" evidence="1">
    <location>
        <begin position="740"/>
        <end position="803"/>
    </location>
</feature>
<feature type="region of interest" description="Disordered" evidence="1">
    <location>
        <begin position="389"/>
        <end position="415"/>
    </location>
</feature>
<comment type="caution">
    <text evidence="2">The sequence shown here is derived from an EMBL/GenBank/DDBJ whole genome shotgun (WGS) entry which is preliminary data.</text>
</comment>
<proteinExistence type="predicted"/>
<dbReference type="RefSeq" id="XP_013261066.1">
    <property type="nucleotide sequence ID" value="XM_013405612.1"/>
</dbReference>
<evidence type="ECO:0000313" key="2">
    <source>
        <dbReference type="EMBL" id="KEF58476.1"/>
    </source>
</evidence>
<name>A0A072PF22_9EURO</name>
<feature type="compositionally biased region" description="Acidic residues" evidence="1">
    <location>
        <begin position="203"/>
        <end position="214"/>
    </location>
</feature>
<feature type="region of interest" description="Disordered" evidence="1">
    <location>
        <begin position="320"/>
        <end position="343"/>
    </location>
</feature>
<feature type="region of interest" description="Disordered" evidence="1">
    <location>
        <begin position="642"/>
        <end position="661"/>
    </location>
</feature>
<reference evidence="2 3" key="1">
    <citation type="submission" date="2013-03" db="EMBL/GenBank/DDBJ databases">
        <title>The Genome Sequence of Exophiala aquamarina CBS 119918.</title>
        <authorList>
            <consortium name="The Broad Institute Genomics Platform"/>
            <person name="Cuomo C."/>
            <person name="de Hoog S."/>
            <person name="Gorbushina A."/>
            <person name="Walker B."/>
            <person name="Young S.K."/>
            <person name="Zeng Q."/>
            <person name="Gargeya S."/>
            <person name="Fitzgerald M."/>
            <person name="Haas B."/>
            <person name="Abouelleil A."/>
            <person name="Allen A.W."/>
            <person name="Alvarado L."/>
            <person name="Arachchi H.M."/>
            <person name="Berlin A.M."/>
            <person name="Chapman S.B."/>
            <person name="Gainer-Dewar J."/>
            <person name="Goldberg J."/>
            <person name="Griggs A."/>
            <person name="Gujja S."/>
            <person name="Hansen M."/>
            <person name="Howarth C."/>
            <person name="Imamovic A."/>
            <person name="Ireland A."/>
            <person name="Larimer J."/>
            <person name="McCowan C."/>
            <person name="Murphy C."/>
            <person name="Pearson M."/>
            <person name="Poon T.W."/>
            <person name="Priest M."/>
            <person name="Roberts A."/>
            <person name="Saif S."/>
            <person name="Shea T."/>
            <person name="Sisk P."/>
            <person name="Sykes S."/>
            <person name="Wortman J."/>
            <person name="Nusbaum C."/>
            <person name="Birren B."/>
        </authorList>
    </citation>
    <scope>NUCLEOTIDE SEQUENCE [LARGE SCALE GENOMIC DNA]</scope>
    <source>
        <strain evidence="2 3">CBS 119918</strain>
    </source>
</reference>
<dbReference type="Proteomes" id="UP000027920">
    <property type="component" value="Unassembled WGS sequence"/>
</dbReference>
<evidence type="ECO:0000313" key="3">
    <source>
        <dbReference type="Proteomes" id="UP000027920"/>
    </source>
</evidence>
<dbReference type="VEuPathDB" id="FungiDB:A1O9_06402"/>
<dbReference type="AlphaFoldDB" id="A0A072PF22"/>
<feature type="compositionally biased region" description="Polar residues" evidence="1">
    <location>
        <begin position="326"/>
        <end position="343"/>
    </location>
</feature>
<dbReference type="EMBL" id="AMGV01000004">
    <property type="protein sequence ID" value="KEF58476.1"/>
    <property type="molecule type" value="Genomic_DNA"/>
</dbReference>
<accession>A0A072PF22</accession>
<keyword evidence="3" id="KW-1185">Reference proteome</keyword>
<feature type="region of interest" description="Disordered" evidence="1">
    <location>
        <begin position="428"/>
        <end position="469"/>
    </location>
</feature>
<feature type="compositionally biased region" description="Basic residues" evidence="1">
    <location>
        <begin position="441"/>
        <end position="456"/>
    </location>
</feature>
<gene>
    <name evidence="2" type="ORF">A1O9_06402</name>
</gene>
<organism evidence="2 3">
    <name type="scientific">Exophiala aquamarina CBS 119918</name>
    <dbReference type="NCBI Taxonomy" id="1182545"/>
    <lineage>
        <taxon>Eukaryota</taxon>
        <taxon>Fungi</taxon>
        <taxon>Dikarya</taxon>
        <taxon>Ascomycota</taxon>
        <taxon>Pezizomycotina</taxon>
        <taxon>Eurotiomycetes</taxon>
        <taxon>Chaetothyriomycetidae</taxon>
        <taxon>Chaetothyriales</taxon>
        <taxon>Herpotrichiellaceae</taxon>
        <taxon>Exophiala</taxon>
    </lineage>
</organism>
<dbReference type="HOGENOM" id="CLU_019024_0_0_1"/>
<feature type="region of interest" description="Disordered" evidence="1">
    <location>
        <begin position="194"/>
        <end position="226"/>
    </location>
</feature>
<dbReference type="OrthoDB" id="4118857at2759"/>
<feature type="compositionally biased region" description="Basic and acidic residues" evidence="1">
    <location>
        <begin position="768"/>
        <end position="778"/>
    </location>
</feature>
<protein>
    <submittedName>
        <fullName evidence="2">Uncharacterized protein</fullName>
    </submittedName>
</protein>
<feature type="compositionally biased region" description="Low complexity" evidence="1">
    <location>
        <begin position="457"/>
        <end position="468"/>
    </location>
</feature>
<evidence type="ECO:0000256" key="1">
    <source>
        <dbReference type="SAM" id="MobiDB-lite"/>
    </source>
</evidence>
<sequence>MESESSSSPINAEIDRLPVPTPFRLTHCVNEGQMTPPASPSLQARHGPKLQLSKFFRRSKSIRSKPTGFHDMLRTTTVRPSVVEMKTPFPLLLPESPSVTENSPSIPSLSPGLRRMSASYHDLRAVAQRQANSSPQTPLLPSPISREPELQDLGYFHFGKPCRQRDSLTDTNSIDSEDILTYYCDGRRKCKEQPRGYRRDSWTTDDTEIEDEEQSTASESMPVTPSEQEYCQTIHSDESGWLANTTSHEERMRKFKTRFYQVVQRPWTSAFQGAGEDEVMIATVLVGPGKAKIVQIQRPPSSQASQEAEIAHAVCEHGNGEESVHEPTTTLDSRPHTPTQRTMEVSAFSPYDTPGAEDTTLQYISIESCISDTPITGPRIAENCGIASPSSEKLVPAPLKLPSRTRTSRSDSSIFSSTLQQLQDLADPFGTSSTTAFQSSARKRLKKSKSSHHNGHSSKNFSSHHSQSWPIEDFPQRKKENCHPQKSSLQESPTLRSTTLTRLRRLHKLNRILCAVTHAIDHFPSNLLYLSSPVVLELRPSKVSDQMYVDALARVFPGACSTLLESLTAWILIDLFFEKVRNEARGGGVLAQFDSNLHAGSLYLGGSDHRYSYDSTRTANNASGYSSYYPQRQHYQYHEHLTQSPGQHYQRRPRRDRNIPSKAHEMLGIGAPDVTSIRLSEFALKWRAESVAVSVAVVGHRLVEAIRGSAGWDEDVWRSLRVLVDVIGVSAASARVGDNGAVAGRVDGDGDGAVDKEQQGWSGGLSNSRDDIGSDDGRSGNVARVQKKGNRGRPSGREGSDWV</sequence>